<accession>A0ABZ2L1S2</accession>
<gene>
    <name evidence="2" type="ORF">LVJ94_44355</name>
</gene>
<evidence type="ECO:0000313" key="3">
    <source>
        <dbReference type="Proteomes" id="UP001374803"/>
    </source>
</evidence>
<reference evidence="2" key="1">
    <citation type="submission" date="2021-12" db="EMBL/GenBank/DDBJ databases">
        <title>Discovery of the Pendulisporaceae a myxobacterial family with distinct sporulation behavior and unique specialized metabolism.</title>
        <authorList>
            <person name="Garcia R."/>
            <person name="Popoff A."/>
            <person name="Bader C.D."/>
            <person name="Loehr J."/>
            <person name="Walesch S."/>
            <person name="Walt C."/>
            <person name="Boldt J."/>
            <person name="Bunk B."/>
            <person name="Haeckl F.J.F.P.J."/>
            <person name="Gunesch A.P."/>
            <person name="Birkelbach J."/>
            <person name="Nuebel U."/>
            <person name="Pietschmann T."/>
            <person name="Bach T."/>
            <person name="Mueller R."/>
        </authorList>
    </citation>
    <scope>NUCLEOTIDE SEQUENCE</scope>
    <source>
        <strain evidence="2">MSr11367</strain>
    </source>
</reference>
<feature type="transmembrane region" description="Helical" evidence="1">
    <location>
        <begin position="158"/>
        <end position="176"/>
    </location>
</feature>
<evidence type="ECO:0000313" key="2">
    <source>
        <dbReference type="EMBL" id="WXB03928.1"/>
    </source>
</evidence>
<feature type="transmembrane region" description="Helical" evidence="1">
    <location>
        <begin position="102"/>
        <end position="127"/>
    </location>
</feature>
<evidence type="ECO:0008006" key="4">
    <source>
        <dbReference type="Google" id="ProtNLM"/>
    </source>
</evidence>
<dbReference type="EMBL" id="CP089983">
    <property type="protein sequence ID" value="WXB03928.1"/>
    <property type="molecule type" value="Genomic_DNA"/>
</dbReference>
<keyword evidence="3" id="KW-1185">Reference proteome</keyword>
<name>A0ABZ2L1S2_9BACT</name>
<protein>
    <recommendedName>
        <fullName evidence="4">Zinc-finger domain-containing protein</fullName>
    </recommendedName>
</protein>
<organism evidence="2 3">
    <name type="scientific">Pendulispora rubella</name>
    <dbReference type="NCBI Taxonomy" id="2741070"/>
    <lineage>
        <taxon>Bacteria</taxon>
        <taxon>Pseudomonadati</taxon>
        <taxon>Myxococcota</taxon>
        <taxon>Myxococcia</taxon>
        <taxon>Myxococcales</taxon>
        <taxon>Sorangiineae</taxon>
        <taxon>Pendulisporaceae</taxon>
        <taxon>Pendulispora</taxon>
    </lineage>
</organism>
<keyword evidence="1" id="KW-1133">Transmembrane helix</keyword>
<dbReference type="Proteomes" id="UP001374803">
    <property type="component" value="Chromosome"/>
</dbReference>
<sequence>MIDNDQLPLEIVWGEPGSSEENHLSEIARTAIADGQMSIIPEVALAHLHECEACTVAIGEAAMLSARVGSHWNEVGAVTSNEHVAVPVPAIAAAQPEVRLPWLAIAAALVVAGLAALPSLAGASLWYEQTSRILLRAIPHLVRGIVKALQGGNGAPLVVSYASAVLLLIAGITVGVRAPGRARMAAPQGHSGASR</sequence>
<keyword evidence="1" id="KW-0812">Transmembrane</keyword>
<proteinExistence type="predicted"/>
<evidence type="ECO:0000256" key="1">
    <source>
        <dbReference type="SAM" id="Phobius"/>
    </source>
</evidence>
<keyword evidence="1" id="KW-0472">Membrane</keyword>
<dbReference type="RefSeq" id="WP_394833563.1">
    <property type="nucleotide sequence ID" value="NZ_CP089929.1"/>
</dbReference>